<organism evidence="1 2">
    <name type="scientific">Tulasnella calospora MUT 4182</name>
    <dbReference type="NCBI Taxonomy" id="1051891"/>
    <lineage>
        <taxon>Eukaryota</taxon>
        <taxon>Fungi</taxon>
        <taxon>Dikarya</taxon>
        <taxon>Basidiomycota</taxon>
        <taxon>Agaricomycotina</taxon>
        <taxon>Agaricomycetes</taxon>
        <taxon>Cantharellales</taxon>
        <taxon>Tulasnellaceae</taxon>
        <taxon>Tulasnella</taxon>
    </lineage>
</organism>
<evidence type="ECO:0000313" key="1">
    <source>
        <dbReference type="EMBL" id="KIO25621.1"/>
    </source>
</evidence>
<reference evidence="1 2" key="1">
    <citation type="submission" date="2014-04" db="EMBL/GenBank/DDBJ databases">
        <authorList>
            <consortium name="DOE Joint Genome Institute"/>
            <person name="Kuo A."/>
            <person name="Girlanda M."/>
            <person name="Perotto S."/>
            <person name="Kohler A."/>
            <person name="Nagy L.G."/>
            <person name="Floudas D."/>
            <person name="Copeland A."/>
            <person name="Barry K.W."/>
            <person name="Cichocki N."/>
            <person name="Veneault-Fourrey C."/>
            <person name="LaButti K."/>
            <person name="Lindquist E.A."/>
            <person name="Lipzen A."/>
            <person name="Lundell T."/>
            <person name="Morin E."/>
            <person name="Murat C."/>
            <person name="Sun H."/>
            <person name="Tunlid A."/>
            <person name="Henrissat B."/>
            <person name="Grigoriev I.V."/>
            <person name="Hibbett D.S."/>
            <person name="Martin F."/>
            <person name="Nordberg H.P."/>
            <person name="Cantor M.N."/>
            <person name="Hua S.X."/>
        </authorList>
    </citation>
    <scope>NUCLEOTIDE SEQUENCE [LARGE SCALE GENOMIC DNA]</scope>
    <source>
        <strain evidence="1 2">MUT 4182</strain>
    </source>
</reference>
<reference evidence="2" key="2">
    <citation type="submission" date="2015-01" db="EMBL/GenBank/DDBJ databases">
        <title>Evolutionary Origins and Diversification of the Mycorrhizal Mutualists.</title>
        <authorList>
            <consortium name="DOE Joint Genome Institute"/>
            <consortium name="Mycorrhizal Genomics Consortium"/>
            <person name="Kohler A."/>
            <person name="Kuo A."/>
            <person name="Nagy L.G."/>
            <person name="Floudas D."/>
            <person name="Copeland A."/>
            <person name="Barry K.W."/>
            <person name="Cichocki N."/>
            <person name="Veneault-Fourrey C."/>
            <person name="LaButti K."/>
            <person name="Lindquist E.A."/>
            <person name="Lipzen A."/>
            <person name="Lundell T."/>
            <person name="Morin E."/>
            <person name="Murat C."/>
            <person name="Riley R."/>
            <person name="Ohm R."/>
            <person name="Sun H."/>
            <person name="Tunlid A."/>
            <person name="Henrissat B."/>
            <person name="Grigoriev I.V."/>
            <person name="Hibbett D.S."/>
            <person name="Martin F."/>
        </authorList>
    </citation>
    <scope>NUCLEOTIDE SEQUENCE [LARGE SCALE GENOMIC DNA]</scope>
    <source>
        <strain evidence="2">MUT 4182</strain>
    </source>
</reference>
<proteinExistence type="predicted"/>
<dbReference type="AlphaFoldDB" id="A0A0C3QGS6"/>
<dbReference type="Proteomes" id="UP000054248">
    <property type="component" value="Unassembled WGS sequence"/>
</dbReference>
<protein>
    <submittedName>
        <fullName evidence="1">Uncharacterized protein</fullName>
    </submittedName>
</protein>
<name>A0A0C3QGS6_9AGAM</name>
<accession>A0A0C3QGS6</accession>
<evidence type="ECO:0000313" key="2">
    <source>
        <dbReference type="Proteomes" id="UP000054248"/>
    </source>
</evidence>
<dbReference type="EMBL" id="KN823038">
    <property type="protein sequence ID" value="KIO25621.1"/>
    <property type="molecule type" value="Genomic_DNA"/>
</dbReference>
<keyword evidence="2" id="KW-1185">Reference proteome</keyword>
<gene>
    <name evidence="1" type="ORF">M407DRAFT_208438</name>
</gene>
<sequence>MHRSILQEYVTIPKIFGQHMLPSKLGKSLFPILLRSLEFIFALQTLFVWSRSQMTGGGRNRNT</sequence>
<dbReference type="HOGENOM" id="CLU_2887510_0_0_1"/>